<keyword evidence="4 9" id="KW-0732">Signal</keyword>
<evidence type="ECO:0000313" key="12">
    <source>
        <dbReference type="Proteomes" id="UP000685013"/>
    </source>
</evidence>
<feature type="chain" id="PRO_5043428545" evidence="9">
    <location>
        <begin position="25"/>
        <end position="1052"/>
    </location>
</feature>
<proteinExistence type="inferred from homology"/>
<gene>
    <name evidence="11" type="ORF">SDJN03_19453</name>
</gene>
<dbReference type="InterPro" id="IPR016166">
    <property type="entry name" value="FAD-bd_PCMH"/>
</dbReference>
<keyword evidence="6" id="KW-0560">Oxidoreductase</keyword>
<evidence type="ECO:0000256" key="8">
    <source>
        <dbReference type="ARBA" id="ARBA00023180"/>
    </source>
</evidence>
<dbReference type="GO" id="GO:0016491">
    <property type="term" value="F:oxidoreductase activity"/>
    <property type="evidence" value="ECO:0007669"/>
    <property type="project" value="UniProtKB-KW"/>
</dbReference>
<dbReference type="GO" id="GO:1901696">
    <property type="term" value="P:cannabinoid biosynthetic process"/>
    <property type="evidence" value="ECO:0007669"/>
    <property type="project" value="UniProtKB-ARBA"/>
</dbReference>
<dbReference type="Pfam" id="PF08031">
    <property type="entry name" value="BBE"/>
    <property type="match status" value="1"/>
</dbReference>
<protein>
    <submittedName>
        <fullName evidence="11">Berberine bridge enzyme-like 18</fullName>
    </submittedName>
</protein>
<dbReference type="AlphaFoldDB" id="A0AAV6ML13"/>
<dbReference type="EMBL" id="JAGKQH010000013">
    <property type="protein sequence ID" value="KAG6583521.1"/>
    <property type="molecule type" value="Genomic_DNA"/>
</dbReference>
<keyword evidence="12" id="KW-1185">Reference proteome</keyword>
<evidence type="ECO:0000256" key="4">
    <source>
        <dbReference type="ARBA" id="ARBA00022729"/>
    </source>
</evidence>
<dbReference type="Proteomes" id="UP000685013">
    <property type="component" value="Chromosome 13"/>
</dbReference>
<name>A0AAV6ML13_9ROSI</name>
<dbReference type="PROSITE" id="PS00862">
    <property type="entry name" value="OX2_COVAL_FAD"/>
    <property type="match status" value="1"/>
</dbReference>
<keyword evidence="3" id="KW-0285">Flavoprotein</keyword>
<evidence type="ECO:0000313" key="11">
    <source>
        <dbReference type="EMBL" id="KAG6583521.1"/>
    </source>
</evidence>
<feature type="signal peptide" evidence="9">
    <location>
        <begin position="1"/>
        <end position="24"/>
    </location>
</feature>
<dbReference type="InterPro" id="IPR012951">
    <property type="entry name" value="BBE"/>
</dbReference>
<sequence length="1052" mass="117036">MKIYWSNFSFISLLLLSFASWGCGSDNLQDFLHCISLHSSNHHSNSTLIHTPSSSSYPHVLNFSIRNLRFAESHTPKPVAIVTPWQPSEVQAIVICCKTHGLQIRTRSGGHDFEGRSYVSNVPFVLIDLINLNSIIIDVDNETAWAQSGATVGELYYKIGEKSRTLAFPAGFTASIGLGGFFSGGGLGMLVRKYGLAVDNVVDAYLVDANGKLLDRDSMGEDLFWAIRGGGGGSFGIVLAWKLKLVRVPPTVTSFAVHKSWDLKAAKLIHRWQYVAPKVDEDLFITAWVTASNSSEGEGGGRVMKASFFSLFLGKAAELVSLMKKAFPELELKKEDCLEISWVEAMAFSASEYVSPENLELLLDRTPLITGRYKMKSDYATKPISETALNGIWERFKIEELETVQLILIPFGGKMNEISETDTPNPHRASHPIHIGYYVTWHRPDADSRHLEWTRELHDYMTPFVSRSPRAAYMNYKDLDIGRNNEDGIPTSYDEASVWGYRYFGINFQRFSGPNTPKPFAIINPSQASHVQGGVICAKNHGVHIRVRSGGHDFEGLSYVAHGVPFVLIDMAKLNSVSVDTDDNTAWVESGASMGELYYKLGLETSGFGFPGGVQPNVGVGGFLSGGGYGLMVRKYGLAVDNVVDAQVVDANGRLVDRDSMGEDLFWAIRGGGGGSFGIVVAWKLKLVPVPSIVTSFTAFRIWDQNSTNLVHKWQLVAPEIDERLFIGAMVTGRAEEVISIMENNFPEVGLRMEDCVESNWVESMAYPASGFVTAKDMNFLLDRTPLTNGRYKTKSDYATEPISQTALHGIWERFNAKGIQTVQLVLIPYGGKMNKFSETDTPSPHRARYPIKIAYYVTWDTPEGDSRHLEWTRELYDYMTPFVSKSPRAAYVNYRDLDIGRNNEEGIPTSYEEASVWGLKYFGDNFERLVEVKTKVDPYNLFRHEQSIPPVAAQVRASIGLNWVEHGCGSNRVCRLQRPHVIDRVESHCSMRRPTHFSTSLSTHVALVSKPFISSFRLTRGSPEGKLDLSASVYPSSLESNAYARTISSVI</sequence>
<reference evidence="11 12" key="1">
    <citation type="journal article" date="2021" name="Hortic Res">
        <title>The domestication of Cucurbita argyrosperma as revealed by the genome of its wild relative.</title>
        <authorList>
            <person name="Barrera-Redondo J."/>
            <person name="Sanchez-de la Vega G."/>
            <person name="Aguirre-Liguori J.A."/>
            <person name="Castellanos-Morales G."/>
            <person name="Gutierrez-Guerrero Y.T."/>
            <person name="Aguirre-Dugua X."/>
            <person name="Aguirre-Planter E."/>
            <person name="Tenaillon M.I."/>
            <person name="Lira-Saade R."/>
            <person name="Eguiarte L.E."/>
        </authorList>
    </citation>
    <scope>NUCLEOTIDE SEQUENCE [LARGE SCALE GENOMIC DNA]</scope>
    <source>
        <strain evidence="11">JBR-2021</strain>
    </source>
</reference>
<keyword evidence="8" id="KW-0325">Glycoprotein</keyword>
<evidence type="ECO:0000256" key="7">
    <source>
        <dbReference type="ARBA" id="ARBA00023157"/>
    </source>
</evidence>
<evidence type="ECO:0000256" key="5">
    <source>
        <dbReference type="ARBA" id="ARBA00022827"/>
    </source>
</evidence>
<feature type="domain" description="FAD-binding PCMH-type" evidence="10">
    <location>
        <begin position="515"/>
        <end position="690"/>
    </location>
</feature>
<dbReference type="InterPro" id="IPR006093">
    <property type="entry name" value="Oxy_OxRdtase_FAD_BS"/>
</dbReference>
<dbReference type="Pfam" id="PF01565">
    <property type="entry name" value="FAD_binding_4"/>
    <property type="match status" value="2"/>
</dbReference>
<keyword evidence="5" id="KW-0274">FAD</keyword>
<comment type="caution">
    <text evidence="11">The sequence shown here is derived from an EMBL/GenBank/DDBJ whole genome shotgun (WGS) entry which is preliminary data.</text>
</comment>
<evidence type="ECO:0000256" key="3">
    <source>
        <dbReference type="ARBA" id="ARBA00022630"/>
    </source>
</evidence>
<evidence type="ECO:0000256" key="1">
    <source>
        <dbReference type="ARBA" id="ARBA00001974"/>
    </source>
</evidence>
<feature type="non-terminal residue" evidence="11">
    <location>
        <position position="1"/>
    </location>
</feature>
<evidence type="ECO:0000256" key="2">
    <source>
        <dbReference type="ARBA" id="ARBA00005466"/>
    </source>
</evidence>
<comment type="cofactor">
    <cofactor evidence="1">
        <name>FAD</name>
        <dbReference type="ChEBI" id="CHEBI:57692"/>
    </cofactor>
</comment>
<dbReference type="FunFam" id="3.30.43.10:FF:000004">
    <property type="entry name" value="Berberine bridge enzyme-like 15"/>
    <property type="match status" value="1"/>
</dbReference>
<feature type="domain" description="FAD-binding PCMH-type" evidence="10">
    <location>
        <begin position="74"/>
        <end position="248"/>
    </location>
</feature>
<evidence type="ECO:0000256" key="6">
    <source>
        <dbReference type="ARBA" id="ARBA00023002"/>
    </source>
</evidence>
<organism evidence="11 12">
    <name type="scientific">Cucurbita argyrosperma subsp. sororia</name>
    <dbReference type="NCBI Taxonomy" id="37648"/>
    <lineage>
        <taxon>Eukaryota</taxon>
        <taxon>Viridiplantae</taxon>
        <taxon>Streptophyta</taxon>
        <taxon>Embryophyta</taxon>
        <taxon>Tracheophyta</taxon>
        <taxon>Spermatophyta</taxon>
        <taxon>Magnoliopsida</taxon>
        <taxon>eudicotyledons</taxon>
        <taxon>Gunneridae</taxon>
        <taxon>Pentapetalae</taxon>
        <taxon>rosids</taxon>
        <taxon>fabids</taxon>
        <taxon>Cucurbitales</taxon>
        <taxon>Cucurbitaceae</taxon>
        <taxon>Cucurbiteae</taxon>
        <taxon>Cucurbita</taxon>
    </lineage>
</organism>
<dbReference type="PANTHER" id="PTHR32448">
    <property type="entry name" value="OS08G0158400 PROTEIN"/>
    <property type="match status" value="1"/>
</dbReference>
<dbReference type="PROSITE" id="PS51387">
    <property type="entry name" value="FAD_PCMH"/>
    <property type="match status" value="2"/>
</dbReference>
<evidence type="ECO:0000259" key="10">
    <source>
        <dbReference type="PROSITE" id="PS51387"/>
    </source>
</evidence>
<evidence type="ECO:0000256" key="9">
    <source>
        <dbReference type="SAM" id="SignalP"/>
    </source>
</evidence>
<accession>A0AAV6ML13</accession>
<comment type="similarity">
    <text evidence="2">Belongs to the oxygen-dependent FAD-linked oxidoreductase family.</text>
</comment>
<keyword evidence="7" id="KW-1015">Disulfide bond</keyword>
<dbReference type="InterPro" id="IPR006094">
    <property type="entry name" value="Oxid_FAD_bind_N"/>
</dbReference>
<dbReference type="GO" id="GO:0071949">
    <property type="term" value="F:FAD binding"/>
    <property type="evidence" value="ECO:0007669"/>
    <property type="project" value="InterPro"/>
</dbReference>